<name>A0A382YT84_9ZZZZ</name>
<gene>
    <name evidence="1" type="ORF">METZ01_LOCUS439287</name>
</gene>
<dbReference type="AlphaFoldDB" id="A0A382YT84"/>
<accession>A0A382YT84</accession>
<dbReference type="PROSITE" id="PS51257">
    <property type="entry name" value="PROKAR_LIPOPROTEIN"/>
    <property type="match status" value="1"/>
</dbReference>
<evidence type="ECO:0000313" key="1">
    <source>
        <dbReference type="EMBL" id="SVD86433.1"/>
    </source>
</evidence>
<feature type="non-terminal residue" evidence="1">
    <location>
        <position position="35"/>
    </location>
</feature>
<dbReference type="EMBL" id="UINC01178337">
    <property type="protein sequence ID" value="SVD86433.1"/>
    <property type="molecule type" value="Genomic_DNA"/>
</dbReference>
<protein>
    <submittedName>
        <fullName evidence="1">Uncharacterized protein</fullName>
    </submittedName>
</protein>
<reference evidence="1" key="1">
    <citation type="submission" date="2018-05" db="EMBL/GenBank/DDBJ databases">
        <authorList>
            <person name="Lanie J.A."/>
            <person name="Ng W.-L."/>
            <person name="Kazmierczak K.M."/>
            <person name="Andrzejewski T.M."/>
            <person name="Davidsen T.M."/>
            <person name="Wayne K.J."/>
            <person name="Tettelin H."/>
            <person name="Glass J.I."/>
            <person name="Rusch D."/>
            <person name="Podicherti R."/>
            <person name="Tsui H.-C.T."/>
            <person name="Winkler M.E."/>
        </authorList>
    </citation>
    <scope>NUCLEOTIDE SEQUENCE</scope>
</reference>
<sequence length="35" mass="3726">MKNISTLLLTIALGCTKTDSGSQEGNLIADDLYLI</sequence>
<proteinExistence type="predicted"/>
<organism evidence="1">
    <name type="scientific">marine metagenome</name>
    <dbReference type="NCBI Taxonomy" id="408172"/>
    <lineage>
        <taxon>unclassified sequences</taxon>
        <taxon>metagenomes</taxon>
        <taxon>ecological metagenomes</taxon>
    </lineage>
</organism>